<gene>
    <name evidence="2" type="ORF">H9849_00930</name>
</gene>
<name>A0A9D2BDK3_9FIRM</name>
<evidence type="ECO:0000313" key="3">
    <source>
        <dbReference type="Proteomes" id="UP000886805"/>
    </source>
</evidence>
<protein>
    <submittedName>
        <fullName evidence="2">Leucine-rich repeat domain-containing protein</fullName>
    </submittedName>
</protein>
<dbReference type="Pfam" id="PF13306">
    <property type="entry name" value="LRR_5"/>
    <property type="match status" value="2"/>
</dbReference>
<proteinExistence type="predicted"/>
<feature type="chain" id="PRO_5038745484" evidence="1">
    <location>
        <begin position="26"/>
        <end position="359"/>
    </location>
</feature>
<comment type="caution">
    <text evidence="2">The sequence shown here is derived from an EMBL/GenBank/DDBJ whole genome shotgun (WGS) entry which is preliminary data.</text>
</comment>
<keyword evidence="1" id="KW-0732">Signal</keyword>
<evidence type="ECO:0000313" key="2">
    <source>
        <dbReference type="EMBL" id="HIX71562.1"/>
    </source>
</evidence>
<dbReference type="InterPro" id="IPR032675">
    <property type="entry name" value="LRR_dom_sf"/>
</dbReference>
<reference evidence="2" key="2">
    <citation type="submission" date="2021-04" db="EMBL/GenBank/DDBJ databases">
        <authorList>
            <person name="Gilroy R."/>
        </authorList>
    </citation>
    <scope>NUCLEOTIDE SEQUENCE</scope>
    <source>
        <strain evidence="2">ChiSxjej3B15-1167</strain>
    </source>
</reference>
<dbReference type="InterPro" id="IPR026906">
    <property type="entry name" value="LRR_5"/>
</dbReference>
<feature type="signal peptide" evidence="1">
    <location>
        <begin position="1"/>
        <end position="25"/>
    </location>
</feature>
<organism evidence="2 3">
    <name type="scientific">Candidatus Anaerobutyricum stercoripullorum</name>
    <dbReference type="NCBI Taxonomy" id="2838456"/>
    <lineage>
        <taxon>Bacteria</taxon>
        <taxon>Bacillati</taxon>
        <taxon>Bacillota</taxon>
        <taxon>Clostridia</taxon>
        <taxon>Lachnospirales</taxon>
        <taxon>Lachnospiraceae</taxon>
        <taxon>Anaerobutyricum</taxon>
    </lineage>
</organism>
<dbReference type="Gene3D" id="3.80.10.10">
    <property type="entry name" value="Ribonuclease Inhibitor"/>
    <property type="match status" value="1"/>
</dbReference>
<dbReference type="Proteomes" id="UP000886805">
    <property type="component" value="Unassembled WGS sequence"/>
</dbReference>
<evidence type="ECO:0000256" key="1">
    <source>
        <dbReference type="SAM" id="SignalP"/>
    </source>
</evidence>
<reference evidence="2" key="1">
    <citation type="journal article" date="2021" name="PeerJ">
        <title>Extensive microbial diversity within the chicken gut microbiome revealed by metagenomics and culture.</title>
        <authorList>
            <person name="Gilroy R."/>
            <person name="Ravi A."/>
            <person name="Getino M."/>
            <person name="Pursley I."/>
            <person name="Horton D.L."/>
            <person name="Alikhan N.F."/>
            <person name="Baker D."/>
            <person name="Gharbi K."/>
            <person name="Hall N."/>
            <person name="Watson M."/>
            <person name="Adriaenssens E.M."/>
            <person name="Foster-Nyarko E."/>
            <person name="Jarju S."/>
            <person name="Secka A."/>
            <person name="Antonio M."/>
            <person name="Oren A."/>
            <person name="Chaudhuri R.R."/>
            <person name="La Ragione R."/>
            <person name="Hildebrand F."/>
            <person name="Pallen M.J."/>
        </authorList>
    </citation>
    <scope>NUCLEOTIDE SEQUENCE</scope>
    <source>
        <strain evidence="2">ChiSxjej3B15-1167</strain>
    </source>
</reference>
<dbReference type="SUPFAM" id="SSF52058">
    <property type="entry name" value="L domain-like"/>
    <property type="match status" value="1"/>
</dbReference>
<accession>A0A9D2BDK3</accession>
<dbReference type="EMBL" id="DXEQ01000023">
    <property type="protein sequence ID" value="HIX71562.1"/>
    <property type="molecule type" value="Genomic_DNA"/>
</dbReference>
<sequence>MKKVLTPLFSAVFLLMFGFFFQLSAAAAREPVPPFQKDLFIDGVYYHLSWANVAGATAYLQVPEDYTGELPDEITVRNEITWDGITFEVNSFSSGDSYDSIGHLTKRKTGAPTYYQQHLKKITVEEGVSPLLSLSHYEALEEIIIESSSQTIQGNMSLWDCPKLKDIHVPSNVDLVPHLRDCPNASAVYTPEHPKYQTIDGDIYSKNGKVLYDVPATTKKYTVRKGVERIESNAFAGNGSIKKIFLPNSVRKIKSGAFFNMQKLKKVKYGNNIKKIYGKCFQRTPNLKVLTLPASVRQITSSFGTKKFSGLKKIYINSPKLNKADFSGVPKTCKIYVKNNAVKNMIRKQSNFKGQIIVK</sequence>
<dbReference type="AlphaFoldDB" id="A0A9D2BDK3"/>